<feature type="domain" description="C2H2-type" evidence="7">
    <location>
        <begin position="43"/>
        <end position="70"/>
    </location>
</feature>
<dbReference type="PANTHER" id="PTHR14003">
    <property type="entry name" value="TRANSCRIPTIONAL REPRESSOR PROTEIN YY"/>
    <property type="match status" value="1"/>
</dbReference>
<protein>
    <recommendedName>
        <fullName evidence="7">C2H2-type domain-containing protein</fullName>
    </recommendedName>
</protein>
<dbReference type="PANTHER" id="PTHR14003:SF19">
    <property type="entry name" value="YY2 TRANSCRIPTION FACTOR"/>
    <property type="match status" value="1"/>
</dbReference>
<dbReference type="InterPro" id="IPR036236">
    <property type="entry name" value="Znf_C2H2_sf"/>
</dbReference>
<dbReference type="SMART" id="SM00355">
    <property type="entry name" value="ZnF_C2H2"/>
    <property type="match status" value="2"/>
</dbReference>
<feature type="compositionally biased region" description="Polar residues" evidence="6">
    <location>
        <begin position="183"/>
        <end position="192"/>
    </location>
</feature>
<organism evidence="8 9">
    <name type="scientific">Mycena belliarum</name>
    <dbReference type="NCBI Taxonomy" id="1033014"/>
    <lineage>
        <taxon>Eukaryota</taxon>
        <taxon>Fungi</taxon>
        <taxon>Dikarya</taxon>
        <taxon>Basidiomycota</taxon>
        <taxon>Agaricomycotina</taxon>
        <taxon>Agaricomycetes</taxon>
        <taxon>Agaricomycetidae</taxon>
        <taxon>Agaricales</taxon>
        <taxon>Marasmiineae</taxon>
        <taxon>Mycenaceae</taxon>
        <taxon>Mycena</taxon>
    </lineage>
</organism>
<dbReference type="EMBL" id="JARJCN010000031">
    <property type="protein sequence ID" value="KAJ7086407.1"/>
    <property type="molecule type" value="Genomic_DNA"/>
</dbReference>
<keyword evidence="4" id="KW-0862">Zinc</keyword>
<feature type="region of interest" description="Disordered" evidence="6">
    <location>
        <begin position="93"/>
        <end position="192"/>
    </location>
</feature>
<evidence type="ECO:0000256" key="4">
    <source>
        <dbReference type="ARBA" id="ARBA00022833"/>
    </source>
</evidence>
<dbReference type="SUPFAM" id="SSF57667">
    <property type="entry name" value="beta-beta-alpha zinc fingers"/>
    <property type="match status" value="1"/>
</dbReference>
<dbReference type="GO" id="GO:0000978">
    <property type="term" value="F:RNA polymerase II cis-regulatory region sequence-specific DNA binding"/>
    <property type="evidence" value="ECO:0007669"/>
    <property type="project" value="TreeGrafter"/>
</dbReference>
<reference evidence="8" key="1">
    <citation type="submission" date="2023-03" db="EMBL/GenBank/DDBJ databases">
        <title>Massive genome expansion in bonnet fungi (Mycena s.s.) driven by repeated elements and novel gene families across ecological guilds.</title>
        <authorList>
            <consortium name="Lawrence Berkeley National Laboratory"/>
            <person name="Harder C.B."/>
            <person name="Miyauchi S."/>
            <person name="Viragh M."/>
            <person name="Kuo A."/>
            <person name="Thoen E."/>
            <person name="Andreopoulos B."/>
            <person name="Lu D."/>
            <person name="Skrede I."/>
            <person name="Drula E."/>
            <person name="Henrissat B."/>
            <person name="Morin E."/>
            <person name="Kohler A."/>
            <person name="Barry K."/>
            <person name="LaButti K."/>
            <person name="Morin E."/>
            <person name="Salamov A."/>
            <person name="Lipzen A."/>
            <person name="Mereny Z."/>
            <person name="Hegedus B."/>
            <person name="Baldrian P."/>
            <person name="Stursova M."/>
            <person name="Weitz H."/>
            <person name="Taylor A."/>
            <person name="Grigoriev I.V."/>
            <person name="Nagy L.G."/>
            <person name="Martin F."/>
            <person name="Kauserud H."/>
        </authorList>
    </citation>
    <scope>NUCLEOTIDE SEQUENCE</scope>
    <source>
        <strain evidence="8">CBHHK173m</strain>
    </source>
</reference>
<dbReference type="GO" id="GO:0031519">
    <property type="term" value="C:PcG protein complex"/>
    <property type="evidence" value="ECO:0007669"/>
    <property type="project" value="TreeGrafter"/>
</dbReference>
<dbReference type="GO" id="GO:0008270">
    <property type="term" value="F:zinc ion binding"/>
    <property type="evidence" value="ECO:0007669"/>
    <property type="project" value="UniProtKB-KW"/>
</dbReference>
<feature type="compositionally biased region" description="Low complexity" evidence="6">
    <location>
        <begin position="234"/>
        <end position="247"/>
    </location>
</feature>
<gene>
    <name evidence="8" type="ORF">B0H15DRAFT_347875</name>
</gene>
<dbReference type="GO" id="GO:0000785">
    <property type="term" value="C:chromatin"/>
    <property type="evidence" value="ECO:0007669"/>
    <property type="project" value="TreeGrafter"/>
</dbReference>
<dbReference type="PROSITE" id="PS50157">
    <property type="entry name" value="ZINC_FINGER_C2H2_2"/>
    <property type="match status" value="1"/>
</dbReference>
<dbReference type="FunFam" id="3.30.160.60:FF:000100">
    <property type="entry name" value="Zinc finger 45-like"/>
    <property type="match status" value="1"/>
</dbReference>
<name>A0AAD6U6P2_9AGAR</name>
<sequence>MPRAAKATPSVAIPTLDETACKVEDVSGQDPLALLRASKVRRHVCQRCDKVFTSTGHLKRHLRIHMGDQHTCPFPGCLTRCSRKDNLQQHYKTHLIIDTSRRPKVRKAEPSRASGPSRPSRSKPNLTPISDRASTYFAPSPPSLESPPGLDDSYSSQSSPSSYSSPDTPPQTVQATLPLPWAHNSTGTPSPTTSCHPYACAAFCPVGLDMPWISRRGSDAGPSAHGVRPPLRFSPPAGAAPHAPSAHRIPRISQLRPRLLDDARYGMRGGMHGEWSPSPSPSRPSFFEAPAQRPSAYWTAEPHKYPHGAPYAMHMDLVADAAPLEPLDIQDLLRGFDEHLSNPALYSYDLGTLGHQIGLHGRYKPYYPSYTVAGSYGRYPDSVGGYGY</sequence>
<dbReference type="InterPro" id="IPR013087">
    <property type="entry name" value="Znf_C2H2_type"/>
</dbReference>
<evidence type="ECO:0000256" key="5">
    <source>
        <dbReference type="PROSITE-ProRule" id="PRU00042"/>
    </source>
</evidence>
<evidence type="ECO:0000313" key="9">
    <source>
        <dbReference type="Proteomes" id="UP001222325"/>
    </source>
</evidence>
<dbReference type="GO" id="GO:0005667">
    <property type="term" value="C:transcription regulator complex"/>
    <property type="evidence" value="ECO:0007669"/>
    <property type="project" value="TreeGrafter"/>
</dbReference>
<feature type="region of interest" description="Disordered" evidence="6">
    <location>
        <begin position="217"/>
        <end position="253"/>
    </location>
</feature>
<dbReference type="AlphaFoldDB" id="A0AAD6U6P2"/>
<dbReference type="GO" id="GO:0000981">
    <property type="term" value="F:DNA-binding transcription factor activity, RNA polymerase II-specific"/>
    <property type="evidence" value="ECO:0007669"/>
    <property type="project" value="TreeGrafter"/>
</dbReference>
<dbReference type="Pfam" id="PF00096">
    <property type="entry name" value="zf-C2H2"/>
    <property type="match status" value="1"/>
</dbReference>
<accession>A0AAD6U6P2</accession>
<dbReference type="PROSITE" id="PS00028">
    <property type="entry name" value="ZINC_FINGER_C2H2_1"/>
    <property type="match status" value="2"/>
</dbReference>
<evidence type="ECO:0000256" key="3">
    <source>
        <dbReference type="ARBA" id="ARBA00022771"/>
    </source>
</evidence>
<dbReference type="Gene3D" id="3.30.160.60">
    <property type="entry name" value="Classic Zinc Finger"/>
    <property type="match status" value="2"/>
</dbReference>
<evidence type="ECO:0000256" key="2">
    <source>
        <dbReference type="ARBA" id="ARBA00022737"/>
    </source>
</evidence>
<comment type="caution">
    <text evidence="8">The sequence shown here is derived from an EMBL/GenBank/DDBJ whole genome shotgun (WGS) entry which is preliminary data.</text>
</comment>
<evidence type="ECO:0000256" key="6">
    <source>
        <dbReference type="SAM" id="MobiDB-lite"/>
    </source>
</evidence>
<evidence type="ECO:0000256" key="1">
    <source>
        <dbReference type="ARBA" id="ARBA00022723"/>
    </source>
</evidence>
<keyword evidence="9" id="KW-1185">Reference proteome</keyword>
<keyword evidence="1" id="KW-0479">Metal-binding</keyword>
<keyword evidence="2" id="KW-0677">Repeat</keyword>
<keyword evidence="3 5" id="KW-0863">Zinc-finger</keyword>
<proteinExistence type="predicted"/>
<evidence type="ECO:0000259" key="7">
    <source>
        <dbReference type="PROSITE" id="PS50157"/>
    </source>
</evidence>
<feature type="compositionally biased region" description="Low complexity" evidence="6">
    <location>
        <begin position="146"/>
        <end position="172"/>
    </location>
</feature>
<evidence type="ECO:0000313" key="8">
    <source>
        <dbReference type="EMBL" id="KAJ7086407.1"/>
    </source>
</evidence>
<dbReference type="Proteomes" id="UP001222325">
    <property type="component" value="Unassembled WGS sequence"/>
</dbReference>